<protein>
    <submittedName>
        <fullName evidence="3">Uncharacterized protein</fullName>
    </submittedName>
</protein>
<name>A0A853A1A7_9ACTN</name>
<proteinExistence type="predicted"/>
<feature type="transmembrane region" description="Helical" evidence="2">
    <location>
        <begin position="117"/>
        <end position="139"/>
    </location>
</feature>
<feature type="compositionally biased region" description="Basic and acidic residues" evidence="1">
    <location>
        <begin position="16"/>
        <end position="28"/>
    </location>
</feature>
<keyword evidence="2" id="KW-0812">Transmembrane</keyword>
<evidence type="ECO:0000256" key="1">
    <source>
        <dbReference type="SAM" id="MobiDB-lite"/>
    </source>
</evidence>
<sequence>MNATPSSSAEPPGQPEPRDRPPVPDAEAKAAPPAPEPWAAPAAPAGPPAPAGAPAPVGAAAPGWGPPPTGYAPPFPPPAGPAPTGQWGQAGAATGAWPPGYAGHPLPAGRPRRRWPLIVALATAGVVVVAGAVGLGQVLGDQDTAAGPVPPASGGAQAGPDGEGEQPWPQDGQDGAGPRGGGEEADPEDGGSADGGAQGEDAQGMGQPTPEQSTGAPDGSSTITDEVSGFAVPLPEGWTGSTSSDGYASMSTGSYECELSEDGCVRALVYTGATSAPDPEAAAETVMPEFVASSMGESDPEYTEERAERVEVLGQEGYLLRWYVTPETGTPGWSQVVAFPAVAGGAVVDGVYSVVLFGFDDSAEAPDPALMDEILQGISPTGTAENAV</sequence>
<gene>
    <name evidence="3" type="ORF">FHU37_005375</name>
</gene>
<dbReference type="Proteomes" id="UP000567795">
    <property type="component" value="Unassembled WGS sequence"/>
</dbReference>
<feature type="region of interest" description="Disordered" evidence="1">
    <location>
        <begin position="144"/>
        <end position="252"/>
    </location>
</feature>
<feature type="region of interest" description="Disordered" evidence="1">
    <location>
        <begin position="1"/>
        <end position="105"/>
    </location>
</feature>
<evidence type="ECO:0000313" key="4">
    <source>
        <dbReference type="Proteomes" id="UP000567795"/>
    </source>
</evidence>
<comment type="caution">
    <text evidence="3">The sequence shown here is derived from an EMBL/GenBank/DDBJ whole genome shotgun (WGS) entry which is preliminary data.</text>
</comment>
<feature type="compositionally biased region" description="Polar residues" evidence="1">
    <location>
        <begin position="209"/>
        <end position="225"/>
    </location>
</feature>
<feature type="compositionally biased region" description="Polar residues" evidence="1">
    <location>
        <begin position="239"/>
        <end position="252"/>
    </location>
</feature>
<evidence type="ECO:0000256" key="2">
    <source>
        <dbReference type="SAM" id="Phobius"/>
    </source>
</evidence>
<keyword evidence="2" id="KW-0472">Membrane</keyword>
<organism evidence="3 4">
    <name type="scientific">Allostreptomyces psammosilenae</name>
    <dbReference type="NCBI Taxonomy" id="1892865"/>
    <lineage>
        <taxon>Bacteria</taxon>
        <taxon>Bacillati</taxon>
        <taxon>Actinomycetota</taxon>
        <taxon>Actinomycetes</taxon>
        <taxon>Kitasatosporales</taxon>
        <taxon>Streptomycetaceae</taxon>
        <taxon>Allostreptomyces</taxon>
    </lineage>
</organism>
<reference evidence="3 4" key="1">
    <citation type="submission" date="2020-07" db="EMBL/GenBank/DDBJ databases">
        <title>Sequencing the genomes of 1000 actinobacteria strains.</title>
        <authorList>
            <person name="Klenk H.-P."/>
        </authorList>
    </citation>
    <scope>NUCLEOTIDE SEQUENCE [LARGE SCALE GENOMIC DNA]</scope>
    <source>
        <strain evidence="3 4">DSM 42178</strain>
    </source>
</reference>
<dbReference type="AlphaFoldDB" id="A0A853A1A7"/>
<feature type="compositionally biased region" description="Low complexity" evidence="1">
    <location>
        <begin position="82"/>
        <end position="103"/>
    </location>
</feature>
<dbReference type="RefSeq" id="WP_179817177.1">
    <property type="nucleotide sequence ID" value="NZ_JACBZD010000002.1"/>
</dbReference>
<feature type="compositionally biased region" description="Pro residues" evidence="1">
    <location>
        <begin position="32"/>
        <end position="53"/>
    </location>
</feature>
<accession>A0A853A1A7</accession>
<feature type="compositionally biased region" description="Pro residues" evidence="1">
    <location>
        <begin position="64"/>
        <end position="81"/>
    </location>
</feature>
<evidence type="ECO:0000313" key="3">
    <source>
        <dbReference type="EMBL" id="NYI08346.1"/>
    </source>
</evidence>
<feature type="compositionally biased region" description="Low complexity" evidence="1">
    <location>
        <begin position="54"/>
        <end position="63"/>
    </location>
</feature>
<dbReference type="EMBL" id="JACBZD010000002">
    <property type="protein sequence ID" value="NYI08346.1"/>
    <property type="molecule type" value="Genomic_DNA"/>
</dbReference>
<keyword evidence="4" id="KW-1185">Reference proteome</keyword>
<keyword evidence="2" id="KW-1133">Transmembrane helix</keyword>